<gene>
    <name evidence="2" type="ORF">MJAP1_000338</name>
</gene>
<dbReference type="InterPro" id="IPR032675">
    <property type="entry name" value="LRR_dom_sf"/>
</dbReference>
<keyword evidence="3" id="KW-1185">Reference proteome</keyword>
<protein>
    <submittedName>
        <fullName evidence="2">Uncharacterized protein</fullName>
    </submittedName>
</protein>
<dbReference type="Proteomes" id="UP001217754">
    <property type="component" value="Chromosome 1"/>
</dbReference>
<proteinExistence type="predicted"/>
<name>A0AAF0J8Y9_9BASI</name>
<evidence type="ECO:0000313" key="2">
    <source>
        <dbReference type="EMBL" id="WFD37394.1"/>
    </source>
</evidence>
<dbReference type="Gene3D" id="3.80.10.10">
    <property type="entry name" value="Ribonuclease Inhibitor"/>
    <property type="match status" value="1"/>
</dbReference>
<accession>A0AAF0J8Y9</accession>
<feature type="region of interest" description="Disordered" evidence="1">
    <location>
        <begin position="339"/>
        <end position="381"/>
    </location>
</feature>
<dbReference type="AlphaFoldDB" id="A0AAF0J8Y9"/>
<dbReference type="EMBL" id="CP119958">
    <property type="protein sequence ID" value="WFD37394.1"/>
    <property type="molecule type" value="Genomic_DNA"/>
</dbReference>
<dbReference type="RefSeq" id="XP_060120291.1">
    <property type="nucleotide sequence ID" value="XM_060264308.1"/>
</dbReference>
<dbReference type="GeneID" id="85223987"/>
<organism evidence="2 3">
    <name type="scientific">Malassezia japonica</name>
    <dbReference type="NCBI Taxonomy" id="223818"/>
    <lineage>
        <taxon>Eukaryota</taxon>
        <taxon>Fungi</taxon>
        <taxon>Dikarya</taxon>
        <taxon>Basidiomycota</taxon>
        <taxon>Ustilaginomycotina</taxon>
        <taxon>Malasseziomycetes</taxon>
        <taxon>Malasseziales</taxon>
        <taxon>Malasseziaceae</taxon>
        <taxon>Malassezia</taxon>
    </lineage>
</organism>
<sequence>MSVLKEIALDAAAMEEEPRRAAVRLARTCRAWFVRLWGHYLLPDIVLRGEDALRHFCFSITKNVLGLGKLVARHTHTISVLQDTKGRAAALFDGVTHTKLFGTQTAPLLRMVLRRCTSLTSLRIECEPLALDTRDGAGGLGEARASLQELVCLQSPWAGDAVDAVWYAGEPPAPWDALTHLQLYGPRCRLSVRTAAALGALPRLSHLALIMPSFVDAHGGKSPAPVLQAIVDACTHLEHILLVGHDEEHWVGATRHLRPAVAALRVGSAGRVLRIALVTATAPAQPWEPTHRAHPGVYTDWMLARALDGQHWNFHGACDDMAYTIDETLVPYEARNVHADADAPPTPSPRSSPPTPPLFWHEARTSPSPPSPEVWGIDNLA</sequence>
<reference evidence="2" key="1">
    <citation type="submission" date="2023-03" db="EMBL/GenBank/DDBJ databases">
        <title>Mating type loci evolution in Malassezia.</title>
        <authorList>
            <person name="Coelho M.A."/>
        </authorList>
    </citation>
    <scope>NUCLEOTIDE SEQUENCE</scope>
    <source>
        <strain evidence="2">CBS 9431</strain>
    </source>
</reference>
<evidence type="ECO:0000256" key="1">
    <source>
        <dbReference type="SAM" id="MobiDB-lite"/>
    </source>
</evidence>
<evidence type="ECO:0000313" key="3">
    <source>
        <dbReference type="Proteomes" id="UP001217754"/>
    </source>
</evidence>
<feature type="compositionally biased region" description="Pro residues" evidence="1">
    <location>
        <begin position="344"/>
        <end position="357"/>
    </location>
</feature>